<feature type="transmembrane region" description="Helical" evidence="2">
    <location>
        <begin position="81"/>
        <end position="100"/>
    </location>
</feature>
<feature type="region of interest" description="Disordered" evidence="1">
    <location>
        <begin position="1"/>
        <end position="50"/>
    </location>
</feature>
<evidence type="ECO:0000256" key="1">
    <source>
        <dbReference type="SAM" id="MobiDB-lite"/>
    </source>
</evidence>
<feature type="transmembrane region" description="Helical" evidence="2">
    <location>
        <begin position="120"/>
        <end position="142"/>
    </location>
</feature>
<evidence type="ECO:0000256" key="2">
    <source>
        <dbReference type="SAM" id="Phobius"/>
    </source>
</evidence>
<keyword evidence="2" id="KW-0812">Transmembrane</keyword>
<feature type="transmembrane region" description="Helical" evidence="2">
    <location>
        <begin position="154"/>
        <end position="176"/>
    </location>
</feature>
<feature type="compositionally biased region" description="Low complexity" evidence="1">
    <location>
        <begin position="15"/>
        <end position="43"/>
    </location>
</feature>
<dbReference type="OrthoDB" id="6157510at2759"/>
<dbReference type="PANTHER" id="PTHR33444">
    <property type="entry name" value="SI:DKEY-19B23.12-RELATED"/>
    <property type="match status" value="1"/>
</dbReference>
<evidence type="ECO:0000313" key="4">
    <source>
        <dbReference type="WBParaSite" id="HCON_00104010-00002"/>
    </source>
</evidence>
<dbReference type="OMA" id="IFTWICC"/>
<feature type="transmembrane region" description="Helical" evidence="2">
    <location>
        <begin position="196"/>
        <end position="229"/>
    </location>
</feature>
<name>A0A7I4YHX6_HAECO</name>
<organism evidence="3 4">
    <name type="scientific">Haemonchus contortus</name>
    <name type="common">Barber pole worm</name>
    <dbReference type="NCBI Taxonomy" id="6289"/>
    <lineage>
        <taxon>Eukaryota</taxon>
        <taxon>Metazoa</taxon>
        <taxon>Ecdysozoa</taxon>
        <taxon>Nematoda</taxon>
        <taxon>Chromadorea</taxon>
        <taxon>Rhabditida</taxon>
        <taxon>Rhabditina</taxon>
        <taxon>Rhabditomorpha</taxon>
        <taxon>Strongyloidea</taxon>
        <taxon>Trichostrongylidae</taxon>
        <taxon>Haemonchus</taxon>
    </lineage>
</organism>
<reference evidence="4" key="1">
    <citation type="submission" date="2020-12" db="UniProtKB">
        <authorList>
            <consortium name="WormBaseParasite"/>
        </authorList>
    </citation>
    <scope>IDENTIFICATION</scope>
    <source>
        <strain evidence="4">MHco3</strain>
    </source>
</reference>
<proteinExistence type="predicted"/>
<dbReference type="InterPro" id="IPR040350">
    <property type="entry name" value="TMEM272"/>
</dbReference>
<dbReference type="AlphaFoldDB" id="A0A7I4YHX6"/>
<accession>A0A7I4YHX6</accession>
<keyword evidence="2" id="KW-0472">Membrane</keyword>
<protein>
    <submittedName>
        <fullName evidence="4">Glycoprotein</fullName>
    </submittedName>
</protein>
<dbReference type="Proteomes" id="UP000025227">
    <property type="component" value="Unplaced"/>
</dbReference>
<keyword evidence="3" id="KW-1185">Reference proteome</keyword>
<dbReference type="WBParaSite" id="HCON_00104010-00002">
    <property type="protein sequence ID" value="HCON_00104010-00002"/>
    <property type="gene ID" value="HCON_00104010"/>
</dbReference>
<dbReference type="PANTHER" id="PTHR33444:SF7">
    <property type="entry name" value="TRANSMEMBRANE PROTEIN 272"/>
    <property type="match status" value="1"/>
</dbReference>
<sequence>MSADETDGEAPRSVKSTTGATRTGTSATTGRTKGGTTTTGLTTQGDEGEEEKSVKVLVAKIRNSDGSLETIRLSSNLAHELVTGMCAMFVFGLFLIVAIVEIVVGSLNVEDCPVNRMIPIWLIVSGGISCLRYVLAIGLAMVHKSGGSVGSLRAMLECLFSIFWVVWLIFGTFWVYSVAGVVTFEQHDSNLYCNHLTFVLAFILITVTYVIIFTWICCCCCFICCVAPFIAANNISRRSTEKVVG</sequence>
<keyword evidence="2" id="KW-1133">Transmembrane helix</keyword>
<evidence type="ECO:0000313" key="3">
    <source>
        <dbReference type="Proteomes" id="UP000025227"/>
    </source>
</evidence>